<dbReference type="GO" id="GO:0052913">
    <property type="term" value="F:16S rRNA (guanine(966)-N(2))-methyltransferase activity"/>
    <property type="evidence" value="ECO:0007669"/>
    <property type="project" value="UniProtKB-EC"/>
</dbReference>
<accession>A0A373F9W1</accession>
<gene>
    <name evidence="4" type="primary">rsmD</name>
    <name evidence="4" type="ORF">DZC30_20655</name>
</gene>
<keyword evidence="2 4" id="KW-0808">Transferase</keyword>
<proteinExistence type="predicted"/>
<dbReference type="PANTHER" id="PTHR43542">
    <property type="entry name" value="METHYLTRANSFERASE"/>
    <property type="match status" value="1"/>
</dbReference>
<reference evidence="4 5" key="1">
    <citation type="submission" date="2018-08" db="EMBL/GenBank/DDBJ databases">
        <title>Comamonas testosteroni strain SWCO2.</title>
        <authorList>
            <person name="Jiang N."/>
            <person name="Zhang X.Z."/>
        </authorList>
    </citation>
    <scope>NUCLEOTIDE SEQUENCE [LARGE SCALE GENOMIC DNA]</scope>
    <source>
        <strain evidence="4 5">SWCO2</strain>
    </source>
</reference>
<evidence type="ECO:0000313" key="5">
    <source>
        <dbReference type="Proteomes" id="UP000261948"/>
    </source>
</evidence>
<evidence type="ECO:0000313" key="4">
    <source>
        <dbReference type="EMBL" id="RGE40245.1"/>
    </source>
</evidence>
<dbReference type="CDD" id="cd02440">
    <property type="entry name" value="AdoMet_MTases"/>
    <property type="match status" value="1"/>
</dbReference>
<name>A0A373F9W1_COMTE</name>
<dbReference type="Pfam" id="PF03602">
    <property type="entry name" value="Cons_hypoth95"/>
    <property type="match status" value="1"/>
</dbReference>
<keyword evidence="5" id="KW-1185">Reference proteome</keyword>
<protein>
    <submittedName>
        <fullName evidence="4">16S rRNA (Guanine(966)-N(2))-methyltransferase RsmD</fullName>
        <ecNumber evidence="4">2.1.1.171</ecNumber>
    </submittedName>
</protein>
<dbReference type="EC" id="2.1.1.171" evidence="4"/>
<dbReference type="AlphaFoldDB" id="A0A373F9W1"/>
<sequence length="237" mass="25860">MSRSAVKLHTPAGRKALDKMIQEAERKAQELAATRPARPGAKAGPDAKAAKPAPTGAGEIRIIGGQWRRTRLAVAQKPGLRPTPDRVRETLFNWLGQDLTNWKCIDAFSGTGALGFEAASRGAISVIMNEQDPALVQQLQRIQQKLDAKMVRVQRGDALSCLKSSSGQDLILLDPPFAQVDLFEPAVKAAMDALNEGGFIYLEAPEAWAEDRLLEMGLELHRYLKAGAVHAHLLRKQ</sequence>
<feature type="region of interest" description="Disordered" evidence="3">
    <location>
        <begin position="21"/>
        <end position="58"/>
    </location>
</feature>
<dbReference type="NCBIfam" id="TIGR00095">
    <property type="entry name" value="16S rRNA (guanine(966)-N(2))-methyltransferase RsmD"/>
    <property type="match status" value="1"/>
</dbReference>
<keyword evidence="1 4" id="KW-0489">Methyltransferase</keyword>
<dbReference type="EMBL" id="QURR01000039">
    <property type="protein sequence ID" value="RGE40245.1"/>
    <property type="molecule type" value="Genomic_DNA"/>
</dbReference>
<evidence type="ECO:0000256" key="3">
    <source>
        <dbReference type="SAM" id="MobiDB-lite"/>
    </source>
</evidence>
<organism evidence="4 5">
    <name type="scientific">Comamonas testosteroni</name>
    <name type="common">Pseudomonas testosteroni</name>
    <dbReference type="NCBI Taxonomy" id="285"/>
    <lineage>
        <taxon>Bacteria</taxon>
        <taxon>Pseudomonadati</taxon>
        <taxon>Pseudomonadota</taxon>
        <taxon>Betaproteobacteria</taxon>
        <taxon>Burkholderiales</taxon>
        <taxon>Comamonadaceae</taxon>
        <taxon>Comamonas</taxon>
    </lineage>
</organism>
<evidence type="ECO:0000256" key="1">
    <source>
        <dbReference type="ARBA" id="ARBA00022603"/>
    </source>
</evidence>
<dbReference type="SUPFAM" id="SSF53335">
    <property type="entry name" value="S-adenosyl-L-methionine-dependent methyltransferases"/>
    <property type="match status" value="1"/>
</dbReference>
<dbReference type="OrthoDB" id="9803017at2"/>
<evidence type="ECO:0000256" key="2">
    <source>
        <dbReference type="ARBA" id="ARBA00022679"/>
    </source>
</evidence>
<comment type="caution">
    <text evidence="4">The sequence shown here is derived from an EMBL/GenBank/DDBJ whole genome shotgun (WGS) entry which is preliminary data.</text>
</comment>
<dbReference type="Proteomes" id="UP000261948">
    <property type="component" value="Unassembled WGS sequence"/>
</dbReference>
<dbReference type="Gene3D" id="3.40.50.150">
    <property type="entry name" value="Vaccinia Virus protein VP39"/>
    <property type="match status" value="1"/>
</dbReference>
<dbReference type="InterPro" id="IPR004398">
    <property type="entry name" value="RNA_MeTrfase_RsmD"/>
</dbReference>
<feature type="compositionally biased region" description="Low complexity" evidence="3">
    <location>
        <begin position="32"/>
        <end position="58"/>
    </location>
</feature>
<dbReference type="InterPro" id="IPR029063">
    <property type="entry name" value="SAM-dependent_MTases_sf"/>
</dbReference>
<dbReference type="PANTHER" id="PTHR43542:SF1">
    <property type="entry name" value="METHYLTRANSFERASE"/>
    <property type="match status" value="1"/>
</dbReference>